<accession>A0A0S4XPE2</accession>
<proteinExistence type="predicted"/>
<name>A0A0S4XPE2_9BACT</name>
<dbReference type="AlphaFoldDB" id="A0A0S4XPE2"/>
<evidence type="ECO:0000313" key="1">
    <source>
        <dbReference type="EMBL" id="CUV66171.1"/>
    </source>
</evidence>
<sequence length="45" mass="5329">MIIPPCLDGMLYCMTIQLKWMLKKKSTNYDKNNIVNVKIWVIIIT</sequence>
<gene>
    <name evidence="1" type="ORF">BN3087_660001</name>
</gene>
<reference evidence="1" key="1">
    <citation type="submission" date="2015-11" db="EMBL/GenBank/DDBJ databases">
        <authorList>
            <person name="Zhang Y."/>
            <person name="Guo Z."/>
        </authorList>
    </citation>
    <scope>NUCLEOTIDE SEQUENCE</scope>
    <source>
        <strain evidence="1">BN30871</strain>
    </source>
</reference>
<protein>
    <submittedName>
        <fullName evidence="1">Uncharacterized protein</fullName>
    </submittedName>
</protein>
<dbReference type="EMBL" id="FAXN01000069">
    <property type="protein sequence ID" value="CUV66171.1"/>
    <property type="molecule type" value="Genomic_DNA"/>
</dbReference>
<organism evidence="1">
    <name type="scientific">Sulfurovum sp. enrichment culture clone C5</name>
    <dbReference type="NCBI Taxonomy" id="497650"/>
    <lineage>
        <taxon>Bacteria</taxon>
        <taxon>Pseudomonadati</taxon>
        <taxon>Campylobacterota</taxon>
        <taxon>Epsilonproteobacteria</taxon>
        <taxon>Campylobacterales</taxon>
        <taxon>Sulfurovaceae</taxon>
        <taxon>Sulfurovum</taxon>
        <taxon>environmental samples</taxon>
    </lineage>
</organism>